<accession>A0A5Q2MYD8</accession>
<keyword evidence="1" id="KW-0812">Transmembrane</keyword>
<sequence>MWERRGKTAIHDTGFEFGKPGWFAFHAVAIPAAMYVGSMLMKKKQIHYRYR</sequence>
<reference evidence="3" key="1">
    <citation type="submission" date="2019-11" db="EMBL/GenBank/DDBJ databases">
        <title>Genome sequence of Heliorestis convoluta strain HH, an alkaliphilic and minimalistic phototrophic bacterium from a soda lake in Egypt.</title>
        <authorList>
            <person name="Dewey E.D."/>
            <person name="Stokes L.M."/>
            <person name="Burchell B.M."/>
            <person name="Shaffer K.N."/>
            <person name="Huntington A.M."/>
            <person name="Baker J.M."/>
            <person name="Nadendla S."/>
            <person name="Giglio M.G."/>
            <person name="Touchman J.W."/>
            <person name="Blankenship R.E."/>
            <person name="Madigan M.T."/>
            <person name="Sattley W.M."/>
        </authorList>
    </citation>
    <scope>NUCLEOTIDE SEQUENCE [LARGE SCALE GENOMIC DNA]</scope>
    <source>
        <strain evidence="3">HH</strain>
    </source>
</reference>
<dbReference type="OrthoDB" id="2086028at2"/>
<protein>
    <submittedName>
        <fullName evidence="2">Uncharacterized protein</fullName>
    </submittedName>
</protein>
<dbReference type="RefSeq" id="WP_153724442.1">
    <property type="nucleotide sequence ID" value="NZ_CP045875.1"/>
</dbReference>
<dbReference type="Proteomes" id="UP000366051">
    <property type="component" value="Chromosome"/>
</dbReference>
<dbReference type="EMBL" id="CP045875">
    <property type="protein sequence ID" value="QGG46961.1"/>
    <property type="molecule type" value="Genomic_DNA"/>
</dbReference>
<feature type="transmembrane region" description="Helical" evidence="1">
    <location>
        <begin position="20"/>
        <end position="41"/>
    </location>
</feature>
<proteinExistence type="predicted"/>
<keyword evidence="3" id="KW-1185">Reference proteome</keyword>
<evidence type="ECO:0000256" key="1">
    <source>
        <dbReference type="SAM" id="Phobius"/>
    </source>
</evidence>
<dbReference type="AlphaFoldDB" id="A0A5Q2MYD8"/>
<evidence type="ECO:0000313" key="3">
    <source>
        <dbReference type="Proteomes" id="UP000366051"/>
    </source>
</evidence>
<organism evidence="2 3">
    <name type="scientific">Heliorestis convoluta</name>
    <dbReference type="NCBI Taxonomy" id="356322"/>
    <lineage>
        <taxon>Bacteria</taxon>
        <taxon>Bacillati</taxon>
        <taxon>Bacillota</taxon>
        <taxon>Clostridia</taxon>
        <taxon>Eubacteriales</taxon>
        <taxon>Heliobacteriaceae</taxon>
        <taxon>Heliorestis</taxon>
    </lineage>
</organism>
<keyword evidence="1" id="KW-0472">Membrane</keyword>
<evidence type="ECO:0000313" key="2">
    <source>
        <dbReference type="EMBL" id="QGG46961.1"/>
    </source>
</evidence>
<name>A0A5Q2MYD8_9FIRM</name>
<dbReference type="KEGG" id="hcv:FTV88_0785"/>
<keyword evidence="1" id="KW-1133">Transmembrane helix</keyword>
<gene>
    <name evidence="2" type="ORF">FTV88_0785</name>
</gene>